<name>A0A2S5KT13_9PROT</name>
<dbReference type="NCBIfam" id="TIGR02451">
    <property type="entry name" value="anti_sig_ChrR"/>
    <property type="match status" value="1"/>
</dbReference>
<gene>
    <name evidence="3" type="ORF">C4K68_08055</name>
</gene>
<dbReference type="AlphaFoldDB" id="A0A2S5KT13"/>
<evidence type="ECO:0000313" key="4">
    <source>
        <dbReference type="Proteomes" id="UP000238196"/>
    </source>
</evidence>
<comment type="caution">
    <text evidence="3">The sequence shown here is derived from an EMBL/GenBank/DDBJ whole genome shotgun (WGS) entry which is preliminary data.</text>
</comment>
<dbReference type="InterPro" id="IPR012807">
    <property type="entry name" value="Anti-sigma_ChrR"/>
</dbReference>
<evidence type="ECO:0000259" key="2">
    <source>
        <dbReference type="PROSITE" id="PS00028"/>
    </source>
</evidence>
<dbReference type="CDD" id="cd20301">
    <property type="entry name" value="cupin_ChrR"/>
    <property type="match status" value="1"/>
</dbReference>
<feature type="domain" description="C2H2-type" evidence="2">
    <location>
        <begin position="47"/>
        <end position="67"/>
    </location>
</feature>
<dbReference type="InterPro" id="IPR041916">
    <property type="entry name" value="Anti_sigma_zinc_sf"/>
</dbReference>
<proteinExistence type="predicted"/>
<accession>A0A2S5KT13</accession>
<dbReference type="PROSITE" id="PS00028">
    <property type="entry name" value="ZINC_FINGER_C2H2_1"/>
    <property type="match status" value="1"/>
</dbReference>
<reference evidence="3 4" key="1">
    <citation type="submission" date="2018-02" db="EMBL/GenBank/DDBJ databases">
        <title>novel marine gammaproteobacteria from coastal saline agro ecosystem.</title>
        <authorList>
            <person name="Krishnan R."/>
            <person name="Ramesh Kumar N."/>
        </authorList>
    </citation>
    <scope>NUCLEOTIDE SEQUENCE [LARGE SCALE GENOMIC DNA]</scope>
    <source>
        <strain evidence="3 4">228</strain>
    </source>
</reference>
<feature type="region of interest" description="Disordered" evidence="1">
    <location>
        <begin position="90"/>
        <end position="110"/>
    </location>
</feature>
<dbReference type="InterPro" id="IPR011051">
    <property type="entry name" value="RmlC_Cupin_sf"/>
</dbReference>
<dbReference type="SUPFAM" id="SSF51182">
    <property type="entry name" value="RmlC-like cupins"/>
    <property type="match status" value="1"/>
</dbReference>
<dbReference type="InterPro" id="IPR014710">
    <property type="entry name" value="RmlC-like_jellyroll"/>
</dbReference>
<dbReference type="Proteomes" id="UP000238196">
    <property type="component" value="Unassembled WGS sequence"/>
</dbReference>
<organism evidence="3 4">
    <name type="scientific">Proteobacteria bacterium 228</name>
    <dbReference type="NCBI Taxonomy" id="2083153"/>
    <lineage>
        <taxon>Bacteria</taxon>
        <taxon>Pseudomonadati</taxon>
        <taxon>Pseudomonadota</taxon>
    </lineage>
</organism>
<dbReference type="Gene3D" id="1.10.10.1320">
    <property type="entry name" value="Anti-sigma factor, zinc-finger domain"/>
    <property type="match status" value="1"/>
</dbReference>
<dbReference type="Gene3D" id="2.60.120.10">
    <property type="entry name" value="Jelly Rolls"/>
    <property type="match status" value="1"/>
</dbReference>
<dbReference type="EMBL" id="PRLP01000024">
    <property type="protein sequence ID" value="PPC77853.1"/>
    <property type="molecule type" value="Genomic_DNA"/>
</dbReference>
<sequence length="238" mass="25675">MKTPIRRQNPLALQPNHHPDDATLVSYAAGGLATALSITVACHLAICPRCRQRVSEADALGGHLLSHLPQQSLSAEHRQAMLDALDKPAADEPAAGHRATTAMASKEASAEADDLLPAPLQHLLGERFSDLKWSTLGPGMKQVRMHVGNSNLRLFKIAPGTCMPLHSHGGSELTLVLRGSYSDEIGRFCPGDVADLDPEVEHQPIADRDQDCICLIATDAPLRFRGIVPRLLQPFFGL</sequence>
<dbReference type="InterPro" id="IPR025979">
    <property type="entry name" value="ChrR-like_cupin_dom"/>
</dbReference>
<dbReference type="InterPro" id="IPR013087">
    <property type="entry name" value="Znf_C2H2_type"/>
</dbReference>
<protein>
    <recommendedName>
        <fullName evidence="2">C2H2-type domain-containing protein</fullName>
    </recommendedName>
</protein>
<evidence type="ECO:0000256" key="1">
    <source>
        <dbReference type="SAM" id="MobiDB-lite"/>
    </source>
</evidence>
<dbReference type="OrthoDB" id="2988517at2"/>
<dbReference type="Pfam" id="PF12973">
    <property type="entry name" value="Cupin_7"/>
    <property type="match status" value="1"/>
</dbReference>
<evidence type="ECO:0000313" key="3">
    <source>
        <dbReference type="EMBL" id="PPC77853.1"/>
    </source>
</evidence>